<evidence type="ECO:0000313" key="2">
    <source>
        <dbReference type="Proteomes" id="UP000297703"/>
    </source>
</evidence>
<protein>
    <submittedName>
        <fullName evidence="1">Integral membrane protein 2B</fullName>
    </submittedName>
</protein>
<dbReference type="EMBL" id="QXTE01000070">
    <property type="protein sequence ID" value="TFK08305.1"/>
    <property type="molecule type" value="Genomic_DNA"/>
</dbReference>
<comment type="caution">
    <text evidence="1">The sequence shown here is derived from an EMBL/GenBank/DDBJ whole genome shotgun (WGS) entry which is preliminary data.</text>
</comment>
<accession>A0A4D9EHP8</accession>
<evidence type="ECO:0000313" key="1">
    <source>
        <dbReference type="EMBL" id="TFK08305.1"/>
    </source>
</evidence>
<gene>
    <name evidence="1" type="ORF">DR999_PMT08717</name>
</gene>
<name>A0A4D9EHP8_9SAUR</name>
<proteinExistence type="predicted"/>
<keyword evidence="2" id="KW-1185">Reference proteome</keyword>
<reference evidence="1 2" key="1">
    <citation type="submission" date="2019-04" db="EMBL/GenBank/DDBJ databases">
        <title>Draft genome of the big-headed turtle Platysternon megacephalum.</title>
        <authorList>
            <person name="Gong S."/>
        </authorList>
    </citation>
    <scope>NUCLEOTIDE SEQUENCE [LARGE SCALE GENOMIC DNA]</scope>
    <source>
        <strain evidence="1">DO16091913</strain>
        <tissue evidence="1">Muscle</tissue>
    </source>
</reference>
<organism evidence="1 2">
    <name type="scientific">Platysternon megacephalum</name>
    <name type="common">big-headed turtle</name>
    <dbReference type="NCBI Taxonomy" id="55544"/>
    <lineage>
        <taxon>Eukaryota</taxon>
        <taxon>Metazoa</taxon>
        <taxon>Chordata</taxon>
        <taxon>Craniata</taxon>
        <taxon>Vertebrata</taxon>
        <taxon>Euteleostomi</taxon>
        <taxon>Archelosauria</taxon>
        <taxon>Testudinata</taxon>
        <taxon>Testudines</taxon>
        <taxon>Cryptodira</taxon>
        <taxon>Durocryptodira</taxon>
        <taxon>Testudinoidea</taxon>
        <taxon>Platysternidae</taxon>
        <taxon>Platysternon</taxon>
    </lineage>
</organism>
<reference evidence="1 2" key="2">
    <citation type="submission" date="2019-04" db="EMBL/GenBank/DDBJ databases">
        <title>The genome sequence of big-headed turtle.</title>
        <authorList>
            <person name="Gong S."/>
        </authorList>
    </citation>
    <scope>NUCLEOTIDE SEQUENCE [LARGE SCALE GENOMIC DNA]</scope>
    <source>
        <strain evidence="1">DO16091913</strain>
        <tissue evidence="1">Muscle</tissue>
    </source>
</reference>
<dbReference type="AlphaFoldDB" id="A0A4D9EHP8"/>
<dbReference type="Proteomes" id="UP000297703">
    <property type="component" value="Unassembled WGS sequence"/>
</dbReference>
<sequence>MPAGMWQQKLGACVATEMRSPLLPRPTQLTTARTKVSKGLAGAVMKIAVVEGNKHARLERWCDAAGWDSGELVSILCSATNLLHGSAVAKNARLGGLQIITDGQDPTPTFPYRHDFVFD</sequence>